<dbReference type="FunFam" id="3.30.420.40:FF:000034">
    <property type="entry name" value="Phosphotransferase"/>
    <property type="match status" value="1"/>
</dbReference>
<dbReference type="InterPro" id="IPR019807">
    <property type="entry name" value="Hexokinase_BS"/>
</dbReference>
<evidence type="ECO:0000256" key="3">
    <source>
        <dbReference type="ARBA" id="ARBA00022679"/>
    </source>
</evidence>
<dbReference type="Pfam" id="PF03727">
    <property type="entry name" value="Hexokinase_2"/>
    <property type="match status" value="1"/>
</dbReference>
<dbReference type="EMBL" id="JAGSYN010000271">
    <property type="protein sequence ID" value="KAG7661016.1"/>
    <property type="molecule type" value="Genomic_DNA"/>
</dbReference>
<keyword evidence="7 8" id="KW-0324">Glycolysis</keyword>
<dbReference type="InterPro" id="IPR001312">
    <property type="entry name" value="Hexokinase"/>
</dbReference>
<keyword evidence="3 8" id="KW-0808">Transferase</keyword>
<feature type="domain" description="Hexokinase C-terminal" evidence="10">
    <location>
        <begin position="222"/>
        <end position="471"/>
    </location>
</feature>
<evidence type="ECO:0000256" key="2">
    <source>
        <dbReference type="ARBA" id="ARBA00009225"/>
    </source>
</evidence>
<keyword evidence="5 8" id="KW-0418">Kinase</keyword>
<dbReference type="AlphaFoldDB" id="A0A8J5QGW6"/>
<dbReference type="InterPro" id="IPR022673">
    <property type="entry name" value="Hexokinase_C"/>
</dbReference>
<dbReference type="PROSITE" id="PS00378">
    <property type="entry name" value="HEXOKINASE_1"/>
    <property type="match status" value="1"/>
</dbReference>
<dbReference type="GO" id="GO:0004340">
    <property type="term" value="F:glucokinase activity"/>
    <property type="evidence" value="ECO:0007669"/>
    <property type="project" value="TreeGrafter"/>
</dbReference>
<dbReference type="GeneID" id="73472336"/>
<dbReference type="GO" id="GO:0001678">
    <property type="term" value="P:intracellular glucose homeostasis"/>
    <property type="evidence" value="ECO:0007669"/>
    <property type="project" value="InterPro"/>
</dbReference>
<dbReference type="GO" id="GO:0006006">
    <property type="term" value="P:glucose metabolic process"/>
    <property type="evidence" value="ECO:0007669"/>
    <property type="project" value="TreeGrafter"/>
</dbReference>
<dbReference type="GO" id="GO:0005524">
    <property type="term" value="F:ATP binding"/>
    <property type="evidence" value="ECO:0007669"/>
    <property type="project" value="UniProtKB-UniRule"/>
</dbReference>
<dbReference type="PROSITE" id="PS51748">
    <property type="entry name" value="HEXOKINASE_2"/>
    <property type="match status" value="1"/>
</dbReference>
<evidence type="ECO:0000259" key="9">
    <source>
        <dbReference type="Pfam" id="PF00349"/>
    </source>
</evidence>
<evidence type="ECO:0000256" key="1">
    <source>
        <dbReference type="ARBA" id="ARBA00004888"/>
    </source>
</evidence>
<comment type="similarity">
    <text evidence="2 8">Belongs to the hexokinase family.</text>
</comment>
<dbReference type="PANTHER" id="PTHR19443:SF30">
    <property type="entry name" value="GLUCOKINASE-1-RELATED"/>
    <property type="match status" value="1"/>
</dbReference>
<name>A0A8J5QGW6_9ASCO</name>
<gene>
    <name evidence="11" type="ORF">J8A68_005536</name>
</gene>
<evidence type="ECO:0000256" key="6">
    <source>
        <dbReference type="ARBA" id="ARBA00022840"/>
    </source>
</evidence>
<keyword evidence="6 8" id="KW-0067">ATP-binding</keyword>
<evidence type="ECO:0000256" key="8">
    <source>
        <dbReference type="RuleBase" id="RU362007"/>
    </source>
</evidence>
<evidence type="ECO:0000313" key="11">
    <source>
        <dbReference type="EMBL" id="KAG7661016.1"/>
    </source>
</evidence>
<comment type="caution">
    <text evidence="11">The sequence shown here is derived from an EMBL/GenBank/DDBJ whole genome shotgun (WGS) entry which is preliminary data.</text>
</comment>
<evidence type="ECO:0000259" key="10">
    <source>
        <dbReference type="Pfam" id="PF03727"/>
    </source>
</evidence>
<reference evidence="11 12" key="1">
    <citation type="journal article" date="2021" name="DNA Res.">
        <title>Genome analysis of Candida subhashii reveals its hybrid nature and dual mitochondrial genome conformations.</title>
        <authorList>
            <person name="Mixao V."/>
            <person name="Hegedusova E."/>
            <person name="Saus E."/>
            <person name="Pryszcz L.P."/>
            <person name="Cillingova A."/>
            <person name="Nosek J."/>
            <person name="Gabaldon T."/>
        </authorList>
    </citation>
    <scope>NUCLEOTIDE SEQUENCE [LARGE SCALE GENOMIC DNA]</scope>
    <source>
        <strain evidence="11 12">CBS 10753</strain>
    </source>
</reference>
<evidence type="ECO:0000256" key="7">
    <source>
        <dbReference type="ARBA" id="ARBA00023152"/>
    </source>
</evidence>
<dbReference type="PANTHER" id="PTHR19443">
    <property type="entry name" value="HEXOKINASE"/>
    <property type="match status" value="1"/>
</dbReference>
<dbReference type="GO" id="GO:0008865">
    <property type="term" value="F:fructokinase activity"/>
    <property type="evidence" value="ECO:0007669"/>
    <property type="project" value="TreeGrafter"/>
</dbReference>
<dbReference type="OrthoDB" id="419537at2759"/>
<proteinExistence type="inferred from homology"/>
<feature type="domain" description="Hexokinase N-terminal" evidence="9">
    <location>
        <begin position="11"/>
        <end position="209"/>
    </location>
</feature>
<evidence type="ECO:0000256" key="5">
    <source>
        <dbReference type="ARBA" id="ARBA00022777"/>
    </source>
</evidence>
<dbReference type="UniPathway" id="UPA00109">
    <property type="reaction ID" value="UER00180"/>
</dbReference>
<organism evidence="11 12">
    <name type="scientific">[Candida] subhashii</name>
    <dbReference type="NCBI Taxonomy" id="561895"/>
    <lineage>
        <taxon>Eukaryota</taxon>
        <taxon>Fungi</taxon>
        <taxon>Dikarya</taxon>
        <taxon>Ascomycota</taxon>
        <taxon>Saccharomycotina</taxon>
        <taxon>Pichiomycetes</taxon>
        <taxon>Debaryomycetaceae</taxon>
        <taxon>Spathaspora</taxon>
    </lineage>
</organism>
<keyword evidence="12" id="KW-1185">Reference proteome</keyword>
<dbReference type="InterPro" id="IPR022672">
    <property type="entry name" value="Hexokinase_N"/>
</dbReference>
<comment type="pathway">
    <text evidence="1">Carbohydrate degradation; glycolysis; D-glyceraldehyde 3-phosphate and glycerone phosphate from D-glucose: step 1/4.</text>
</comment>
<dbReference type="Pfam" id="PF00349">
    <property type="entry name" value="Hexokinase_1"/>
    <property type="match status" value="1"/>
</dbReference>
<dbReference type="Proteomes" id="UP000694255">
    <property type="component" value="Unassembled WGS sequence"/>
</dbReference>
<keyword evidence="4 8" id="KW-0547">Nucleotide-binding</keyword>
<evidence type="ECO:0000256" key="4">
    <source>
        <dbReference type="ARBA" id="ARBA00022741"/>
    </source>
</evidence>
<evidence type="ECO:0000313" key="12">
    <source>
        <dbReference type="Proteomes" id="UP000694255"/>
    </source>
</evidence>
<dbReference type="GO" id="GO:0005739">
    <property type="term" value="C:mitochondrion"/>
    <property type="evidence" value="ECO:0007669"/>
    <property type="project" value="TreeGrafter"/>
</dbReference>
<sequence>MSLPDKLETVIADIEQQFSINDEFIIKATDTFVESMEKGLASPKPTREYMPMIPTYVTSIPNGKEKGIFLAADLGGTNFRVCSIDLKGDHTFELKQSKYKIPVDVMKATEAEELFSYLAKKVKAFLDEHHQGNADGSHLKLGFTFSFPVDQTALNRGTLLRWTKGFSIEDAVGKDVVELLQANLVILGVKVDVVALANDTVGTLLSRAYVNDPKESNANTIIGCIFGTGTNGAYYETLENIPKLTPDQIPKGAKGMVVNTEWGSFDNTLKVLPSTKWDEIVDQETANPGYHLFEKRISGMFIGEILRVALYDLFKQGLIFQDLYKQRGGSLPHRITEPWLLDAEILSYIEIDDSTELKMSGLVLQNHLRLPTTHHERIIIQRLTKVISRRAAYLSAIPLAGITRKVKDQYKDDDKDFEFGCDGSVVEFYPNFKQTILEAVAVIDPLKGTNKKIHLKIAKDGSGVGAALCASTV</sequence>
<dbReference type="RefSeq" id="XP_049261249.1">
    <property type="nucleotide sequence ID" value="XM_049409613.1"/>
</dbReference>
<protein>
    <recommendedName>
        <fullName evidence="8">Phosphotransferase</fullName>
        <ecNumber evidence="8">2.7.1.-</ecNumber>
    </recommendedName>
</protein>
<dbReference type="EC" id="2.7.1.-" evidence="8"/>
<dbReference type="GO" id="GO:0006096">
    <property type="term" value="P:glycolytic process"/>
    <property type="evidence" value="ECO:0007669"/>
    <property type="project" value="UniProtKB-UniPathway"/>
</dbReference>
<accession>A0A8J5QGW6</accession>
<dbReference type="GO" id="GO:0005536">
    <property type="term" value="F:D-glucose binding"/>
    <property type="evidence" value="ECO:0007669"/>
    <property type="project" value="InterPro"/>
</dbReference>
<dbReference type="GO" id="GO:0005829">
    <property type="term" value="C:cytosol"/>
    <property type="evidence" value="ECO:0007669"/>
    <property type="project" value="TreeGrafter"/>
</dbReference>